<dbReference type="Pfam" id="PF13472">
    <property type="entry name" value="Lipase_GDSL_2"/>
    <property type="match status" value="1"/>
</dbReference>
<reference evidence="2 3" key="1">
    <citation type="submission" date="2019-12" db="EMBL/GenBank/DDBJ databases">
        <title>The draft genomic sequence of strain Chitinophaga oryziterrae JCM 16595.</title>
        <authorList>
            <person name="Zhang X."/>
        </authorList>
    </citation>
    <scope>NUCLEOTIDE SEQUENCE [LARGE SCALE GENOMIC DNA]</scope>
    <source>
        <strain evidence="2 3">JCM 16595</strain>
    </source>
</reference>
<dbReference type="EMBL" id="WRXO01000003">
    <property type="protein sequence ID" value="MVT41575.1"/>
    <property type="molecule type" value="Genomic_DNA"/>
</dbReference>
<sequence>MSFYPLALPVTTTGSFAFRDITPHYPLSPIGYGAPDAPTDVSAITSVWGEVQVYGGDPVQSTTRSGNLTDSLELDLPISGNEANIIQLYYGELISLKFSVSEDRLTITTEETNFDGVKGFSAEDVFPAKIDVIEDGVITLLTPLDGAMTSGTHLFRFFNVQVNITPETVTIPKAKAAERVPPAASKLAMSAWITNNGFKLKWANVAADLSTAPKFVAIGSSTFAGSGASVYANSVAGKLSTQLSTGVLCNNALSLQDTRNGLPNGADPAVRENRNISMALAANPTAIIIAFPTNDIGNGLTPAQFRDNILTMYSLARQRGIPAFVISPQPRTGYTVAQQNNLLTAAALIKDVIPVEFYVDVMEALRDPNSIKPADINPIYNADNIHPNDAGHALMFNILWNLISTYFTDPVYMSYTIETSTDGVYWTIFDSLTAVTQTYPRINGNQNAYRVTATNPGTTPSDPVWVYQPIASGSVEQTVQIDLSLDTVIAPPASWNNFAAPAAGPALNQSMLLIDNLGAASGITATVTKIFTGASAGGANSGIYPQRVMSDNWYLSSTSLSRAQLQLSGLIPGNVYNLEFTSSKDTTVIDKIICLSVSDGTSVNKRDSLSCTTAPNTPNQFGIHTLEGIVPTPSGTMLIDVYCAGSLSYLTGIVLRRMSN</sequence>
<dbReference type="OrthoDB" id="9786188at2"/>
<dbReference type="RefSeq" id="WP_157300213.1">
    <property type="nucleotide sequence ID" value="NZ_BAAAZB010000025.1"/>
</dbReference>
<dbReference type="Gene3D" id="3.40.50.1110">
    <property type="entry name" value="SGNH hydrolase"/>
    <property type="match status" value="1"/>
</dbReference>
<evidence type="ECO:0000259" key="1">
    <source>
        <dbReference type="Pfam" id="PF13472"/>
    </source>
</evidence>
<dbReference type="Proteomes" id="UP000468388">
    <property type="component" value="Unassembled WGS sequence"/>
</dbReference>
<organism evidence="2 3">
    <name type="scientific">Chitinophaga oryziterrae</name>
    <dbReference type="NCBI Taxonomy" id="1031224"/>
    <lineage>
        <taxon>Bacteria</taxon>
        <taxon>Pseudomonadati</taxon>
        <taxon>Bacteroidota</taxon>
        <taxon>Chitinophagia</taxon>
        <taxon>Chitinophagales</taxon>
        <taxon>Chitinophagaceae</taxon>
        <taxon>Chitinophaga</taxon>
    </lineage>
</organism>
<dbReference type="SUPFAM" id="SSF52266">
    <property type="entry name" value="SGNH hydrolase"/>
    <property type="match status" value="1"/>
</dbReference>
<keyword evidence="3" id="KW-1185">Reference proteome</keyword>
<dbReference type="InterPro" id="IPR013830">
    <property type="entry name" value="SGNH_hydro"/>
</dbReference>
<dbReference type="CDD" id="cd00229">
    <property type="entry name" value="SGNH_hydrolase"/>
    <property type="match status" value="1"/>
</dbReference>
<evidence type="ECO:0000313" key="2">
    <source>
        <dbReference type="EMBL" id="MVT41575.1"/>
    </source>
</evidence>
<dbReference type="GO" id="GO:0016788">
    <property type="term" value="F:hydrolase activity, acting on ester bonds"/>
    <property type="evidence" value="ECO:0007669"/>
    <property type="project" value="UniProtKB-ARBA"/>
</dbReference>
<dbReference type="AlphaFoldDB" id="A0A6N8J8G6"/>
<feature type="domain" description="SGNH hydrolase-type esterase" evidence="1">
    <location>
        <begin position="217"/>
        <end position="394"/>
    </location>
</feature>
<name>A0A6N8J8G6_9BACT</name>
<gene>
    <name evidence="2" type="ORF">GO495_13355</name>
</gene>
<dbReference type="InterPro" id="IPR036514">
    <property type="entry name" value="SGNH_hydro_sf"/>
</dbReference>
<accession>A0A6N8J8G6</accession>
<evidence type="ECO:0000313" key="3">
    <source>
        <dbReference type="Proteomes" id="UP000468388"/>
    </source>
</evidence>
<comment type="caution">
    <text evidence="2">The sequence shown here is derived from an EMBL/GenBank/DDBJ whole genome shotgun (WGS) entry which is preliminary data.</text>
</comment>
<proteinExistence type="predicted"/>
<protein>
    <recommendedName>
        <fullName evidence="1">SGNH hydrolase-type esterase domain-containing protein</fullName>
    </recommendedName>
</protein>